<dbReference type="AlphaFoldDB" id="U6M0J9"/>
<evidence type="ECO:0000313" key="2">
    <source>
        <dbReference type="EMBL" id="CDJ53590.1"/>
    </source>
</evidence>
<evidence type="ECO:0000313" key="3">
    <source>
        <dbReference type="Proteomes" id="UP000030750"/>
    </source>
</evidence>
<dbReference type="Proteomes" id="UP000030750">
    <property type="component" value="Unassembled WGS sequence"/>
</dbReference>
<keyword evidence="3" id="KW-1185">Reference proteome</keyword>
<organism evidence="2 3">
    <name type="scientific">Eimeria brunetti</name>
    <dbReference type="NCBI Taxonomy" id="51314"/>
    <lineage>
        <taxon>Eukaryota</taxon>
        <taxon>Sar</taxon>
        <taxon>Alveolata</taxon>
        <taxon>Apicomplexa</taxon>
        <taxon>Conoidasida</taxon>
        <taxon>Coccidia</taxon>
        <taxon>Eucoccidiorida</taxon>
        <taxon>Eimeriorina</taxon>
        <taxon>Eimeriidae</taxon>
        <taxon>Eimeria</taxon>
    </lineage>
</organism>
<reference evidence="2" key="1">
    <citation type="submission" date="2013-10" db="EMBL/GenBank/DDBJ databases">
        <title>Genomic analysis of the causative agents of coccidiosis in chickens.</title>
        <authorList>
            <person name="Reid A.J."/>
            <person name="Blake D."/>
            <person name="Billington K."/>
            <person name="Browne H."/>
            <person name="Dunn M."/>
            <person name="Hung S."/>
            <person name="Kawahara F."/>
            <person name="Miranda-Saavedra D."/>
            <person name="Mourier T."/>
            <person name="Nagra H."/>
            <person name="Otto T.D."/>
            <person name="Rawlings N."/>
            <person name="Sanchez A."/>
            <person name="Sanders M."/>
            <person name="Subramaniam C."/>
            <person name="Tay Y."/>
            <person name="Dear P."/>
            <person name="Doerig C."/>
            <person name="Gruber A."/>
            <person name="Parkinson J."/>
            <person name="Shirley M."/>
            <person name="Wan K.L."/>
            <person name="Berriman M."/>
            <person name="Tomley F."/>
            <person name="Pain A."/>
        </authorList>
    </citation>
    <scope>NUCLEOTIDE SEQUENCE [LARGE SCALE GENOMIC DNA]</scope>
    <source>
        <strain evidence="2">Houghton</strain>
    </source>
</reference>
<name>U6M0J9_9EIME</name>
<sequence>MQPPPQGYGKPSLDTASTDDNVIVFDREGKVEEVEKERRGGRREEDAASSSLPERPSSPVSLAYYRIKPIVLSIIFAVLLFSRCYSHLAVSRVREGNAPRQLADDPSSSPSLEGDDDISAIVDLCLELEQSSPDLLLRPPPQTPLQQLQGASPGEEVEQLLREQLLREQQGSLFPLLFTSEQMQLDQNIGTGPSTSEAFLAPSVPSFTQPLQQVKPDGTAEVQPMQVSPPAAGGVPLEPLHHSSSYTSTEGWWVPPNSNPIATTASSFQGLQQEQQIEIKPEPVTEGLLPSAVLEEEALREDLGRDVFSPPQAKRLKLEDPSEAGGVGTARYSSEDEKVGQGSSEGITAFNPDMWLYPLSSEFSFPGPPRDELDLYGGADGQAGVSYDAGLLPEHYRQGAPDAGGSLPVIGLLPQNHSGDFGEPSAANAYEFAAYGSVGAAAGEGESKNAVTKGDMAADKSPDPLSHHPFYRLPVLAPGVRTAPFVLMASRYHHNFMPPRVIYDCLRSLRELFLKQSLNQSEADAVRCAAIRLAEFLLRWYSDPVKDGCAATIAYQLGRRYMILDAILSAIHVLGPSPQSLWAFGELVERIPLDAEVLETRGRGFKFRSNILVIKRLKLALQKLKNGVRPSATETVELKRNLLNNVAHRYFRARQYDCWRRDDDRFKDGEP</sequence>
<feature type="region of interest" description="Disordered" evidence="1">
    <location>
        <begin position="1"/>
        <end position="57"/>
    </location>
</feature>
<gene>
    <name evidence="2" type="ORF">EBH_0007900</name>
</gene>
<feature type="region of interest" description="Disordered" evidence="1">
    <location>
        <begin position="316"/>
        <end position="343"/>
    </location>
</feature>
<dbReference type="EMBL" id="HG713364">
    <property type="protein sequence ID" value="CDJ53590.1"/>
    <property type="molecule type" value="Genomic_DNA"/>
</dbReference>
<dbReference type="VEuPathDB" id="ToxoDB:EBH_0007900"/>
<accession>U6M0J9</accession>
<protein>
    <submittedName>
        <fullName evidence="2">Uncharacterized protein</fullName>
    </submittedName>
</protein>
<feature type="compositionally biased region" description="Basic and acidic residues" evidence="1">
    <location>
        <begin position="25"/>
        <end position="46"/>
    </location>
</feature>
<reference evidence="2" key="2">
    <citation type="submission" date="2013-10" db="EMBL/GenBank/DDBJ databases">
        <authorList>
            <person name="Aslett M."/>
        </authorList>
    </citation>
    <scope>NUCLEOTIDE SEQUENCE [LARGE SCALE GENOMIC DNA]</scope>
    <source>
        <strain evidence="2">Houghton</strain>
    </source>
</reference>
<evidence type="ECO:0000256" key="1">
    <source>
        <dbReference type="SAM" id="MobiDB-lite"/>
    </source>
</evidence>
<proteinExistence type="predicted"/>
<feature type="region of interest" description="Disordered" evidence="1">
    <location>
        <begin position="134"/>
        <end position="156"/>
    </location>
</feature>
<dbReference type="OrthoDB" id="348724at2759"/>